<dbReference type="InterPro" id="IPR051788">
    <property type="entry name" value="MFS_Transporter"/>
</dbReference>
<dbReference type="RefSeq" id="WP_168118193.1">
    <property type="nucleotide sequence ID" value="NZ_BOON01000077.1"/>
</dbReference>
<reference evidence="7" key="1">
    <citation type="submission" date="2021-01" db="EMBL/GenBank/DDBJ databases">
        <title>Whole genome shotgun sequence of Planosporangium mesophilum NBRC 109066.</title>
        <authorList>
            <person name="Komaki H."/>
            <person name="Tamura T."/>
        </authorList>
    </citation>
    <scope>NUCLEOTIDE SEQUENCE</scope>
    <source>
        <strain evidence="7">NBRC 109066</strain>
    </source>
</reference>
<dbReference type="CDD" id="cd17393">
    <property type="entry name" value="MFS_MosC_like"/>
    <property type="match status" value="1"/>
</dbReference>
<dbReference type="GO" id="GO:0005886">
    <property type="term" value="C:plasma membrane"/>
    <property type="evidence" value="ECO:0007669"/>
    <property type="project" value="UniProtKB-SubCell"/>
</dbReference>
<comment type="caution">
    <text evidence="7">The sequence shown here is derived from an EMBL/GenBank/DDBJ whole genome shotgun (WGS) entry which is preliminary data.</text>
</comment>
<evidence type="ECO:0000256" key="3">
    <source>
        <dbReference type="ARBA" id="ARBA00022989"/>
    </source>
</evidence>
<keyword evidence="2 5" id="KW-0812">Transmembrane</keyword>
<keyword evidence="8" id="KW-1185">Reference proteome</keyword>
<dbReference type="InterPro" id="IPR036259">
    <property type="entry name" value="MFS_trans_sf"/>
</dbReference>
<feature type="transmembrane region" description="Helical" evidence="5">
    <location>
        <begin position="143"/>
        <end position="162"/>
    </location>
</feature>
<dbReference type="PROSITE" id="PS50850">
    <property type="entry name" value="MFS"/>
    <property type="match status" value="1"/>
</dbReference>
<evidence type="ECO:0000256" key="4">
    <source>
        <dbReference type="ARBA" id="ARBA00023136"/>
    </source>
</evidence>
<evidence type="ECO:0000256" key="2">
    <source>
        <dbReference type="ARBA" id="ARBA00022692"/>
    </source>
</evidence>
<dbReference type="InterPro" id="IPR011701">
    <property type="entry name" value="MFS"/>
</dbReference>
<feature type="domain" description="Major facilitator superfamily (MFS) profile" evidence="6">
    <location>
        <begin position="14"/>
        <end position="392"/>
    </location>
</feature>
<feature type="transmembrane region" description="Helical" evidence="5">
    <location>
        <begin position="103"/>
        <end position="122"/>
    </location>
</feature>
<dbReference type="SUPFAM" id="SSF103473">
    <property type="entry name" value="MFS general substrate transporter"/>
    <property type="match status" value="1"/>
</dbReference>
<gene>
    <name evidence="7" type="ORF">Pme01_60040</name>
</gene>
<evidence type="ECO:0000259" key="6">
    <source>
        <dbReference type="PROSITE" id="PS50850"/>
    </source>
</evidence>
<evidence type="ECO:0000256" key="1">
    <source>
        <dbReference type="ARBA" id="ARBA00004651"/>
    </source>
</evidence>
<dbReference type="PANTHER" id="PTHR23514:SF13">
    <property type="entry name" value="INNER MEMBRANE PROTEIN YBJJ"/>
    <property type="match status" value="1"/>
</dbReference>
<evidence type="ECO:0000313" key="8">
    <source>
        <dbReference type="Proteomes" id="UP000599074"/>
    </source>
</evidence>
<dbReference type="Proteomes" id="UP000599074">
    <property type="component" value="Unassembled WGS sequence"/>
</dbReference>
<protein>
    <submittedName>
        <fullName evidence="7">MFS transporter</fullName>
    </submittedName>
</protein>
<keyword evidence="3 5" id="KW-1133">Transmembrane helix</keyword>
<feature type="transmembrane region" description="Helical" evidence="5">
    <location>
        <begin position="370"/>
        <end position="394"/>
    </location>
</feature>
<organism evidence="7 8">
    <name type="scientific">Planosporangium mesophilum</name>
    <dbReference type="NCBI Taxonomy" id="689768"/>
    <lineage>
        <taxon>Bacteria</taxon>
        <taxon>Bacillati</taxon>
        <taxon>Actinomycetota</taxon>
        <taxon>Actinomycetes</taxon>
        <taxon>Micromonosporales</taxon>
        <taxon>Micromonosporaceae</taxon>
        <taxon>Planosporangium</taxon>
    </lineage>
</organism>
<proteinExistence type="predicted"/>
<evidence type="ECO:0000256" key="5">
    <source>
        <dbReference type="SAM" id="Phobius"/>
    </source>
</evidence>
<feature type="transmembrane region" description="Helical" evidence="5">
    <location>
        <begin position="168"/>
        <end position="189"/>
    </location>
</feature>
<feature type="transmembrane region" description="Helical" evidence="5">
    <location>
        <begin position="313"/>
        <end position="333"/>
    </location>
</feature>
<dbReference type="EMBL" id="BOON01000077">
    <property type="protein sequence ID" value="GII26407.1"/>
    <property type="molecule type" value="Genomic_DNA"/>
</dbReference>
<accession>A0A8J3X3B6</accession>
<feature type="transmembrane region" description="Helical" evidence="5">
    <location>
        <begin position="217"/>
        <end position="235"/>
    </location>
</feature>
<dbReference type="InterPro" id="IPR020846">
    <property type="entry name" value="MFS_dom"/>
</dbReference>
<keyword evidence="4 5" id="KW-0472">Membrane</keyword>
<name>A0A8J3X3B6_9ACTN</name>
<evidence type="ECO:0000313" key="7">
    <source>
        <dbReference type="EMBL" id="GII26407.1"/>
    </source>
</evidence>
<dbReference type="Pfam" id="PF07690">
    <property type="entry name" value="MFS_1"/>
    <property type="match status" value="1"/>
</dbReference>
<dbReference type="PANTHER" id="PTHR23514">
    <property type="entry name" value="BYPASS OF STOP CODON PROTEIN 6"/>
    <property type="match status" value="1"/>
</dbReference>
<feature type="transmembrane region" description="Helical" evidence="5">
    <location>
        <begin position="288"/>
        <end position="307"/>
    </location>
</feature>
<dbReference type="AlphaFoldDB" id="A0A8J3X3B6"/>
<comment type="subcellular location">
    <subcellularLocation>
        <location evidence="1">Cell membrane</location>
        <topology evidence="1">Multi-pass membrane protein</topology>
    </subcellularLocation>
</comment>
<dbReference type="Gene3D" id="1.20.1250.20">
    <property type="entry name" value="MFS general substrate transporter like domains"/>
    <property type="match status" value="2"/>
</dbReference>
<feature type="transmembrane region" description="Helical" evidence="5">
    <location>
        <begin position="345"/>
        <end position="364"/>
    </location>
</feature>
<feature type="transmembrane region" description="Helical" evidence="5">
    <location>
        <begin position="52"/>
        <end position="72"/>
    </location>
</feature>
<feature type="transmembrane region" description="Helical" evidence="5">
    <location>
        <begin position="12"/>
        <end position="32"/>
    </location>
</feature>
<feature type="transmembrane region" description="Helical" evidence="5">
    <location>
        <begin position="79"/>
        <end position="97"/>
    </location>
</feature>
<sequence length="407" mass="41438">MKPIAGTDQVLIRARVATSLLFLLFGITLGTWTARIPAVKHGLSLSDGQLSLALLAFAAGAITGMQAIGRAVDRFGSRAIMVPVAIGEGLVLIPTAYVPGLIVLATALFVFGAVHGTLNIAMNANAIEVQRAWRRPIMSSFHAIYSIGGFLGAAFGGLFARAEVDSGTNFAVVGTAMVVLAVWSWWWALPPDAAALDEEATDDAGAVRSPRTPGSRGATPGVLFLGVLAFCALVGEGAAADWSAVYLRDSLRSTAGFAAAAYAAFSIMMMVGRLLGDRLAAKLGPVRLVRGCGVLAAVGLAVALLVGHPAAGVAGFAFLGAGMSCIAPQVYTTAGNRNPAMAGRALARVVSIGYVGFLTGPILIGSASTVVGLPGALAIPVMLSLFVALTASALRPAPDHTSVEDGT</sequence>
<dbReference type="GO" id="GO:0022857">
    <property type="term" value="F:transmembrane transporter activity"/>
    <property type="evidence" value="ECO:0007669"/>
    <property type="project" value="InterPro"/>
</dbReference>
<feature type="transmembrane region" description="Helical" evidence="5">
    <location>
        <begin position="255"/>
        <end position="276"/>
    </location>
</feature>